<dbReference type="NCBIfam" id="NF045524">
    <property type="entry name" value="MXAN_6640_HExxH"/>
    <property type="match status" value="1"/>
</dbReference>
<name>A0ABW4TML0_9ACTN</name>
<gene>
    <name evidence="3" type="ORF">ACFSDE_13350</name>
</gene>
<evidence type="ECO:0000313" key="4">
    <source>
        <dbReference type="Proteomes" id="UP001597351"/>
    </source>
</evidence>
<keyword evidence="4" id="KW-1185">Reference proteome</keyword>
<dbReference type="RefSeq" id="WP_343919187.1">
    <property type="nucleotide sequence ID" value="NZ_BAAAJT010000002.1"/>
</dbReference>
<sequence length="489" mass="54135">MRLGPVSLLVALALALPTAGPASAAPGGAPRDPALVQAEAALTSPAASGTTPAPDATTALLELGRAYPRLSPAEQRAADRLLARPTDKANDPEDDGYTVDEETPLCGATVCVHYVATTSDAASPAYAQQALDLAEQVNDTYTAAGYDRPAGDGALGGEQDKVDLYLADVGSKRLYGYCTSDQPGGFSVRTRWAYCVVDNDMAARQFPQHSPLENLQVTLAHEYFHAVQFGYDYWEDLWVMEATATWAEEQVFDDVDDNRQYLRSGQVGRPELPLDHFGQSAQYGNWAFFQFLSERWSGTTGTMPTIVLDLWERLGARPGDPDASSVAGIRHVLADRGRGFRSVYGRFVGALRYPEQRFSEGDAADYRPARPVRSRTLSRERRTTPRWTRRVDHLASQTVRIRPDRSLRSHHFTLRLRLEQPRDAKPMARVLIHRRNGAVSSTIVRPRVTRPKARIPFNRSVKYVEVVMANTSSALDNRPFLVRGRLVHD</sequence>
<feature type="region of interest" description="Disordered" evidence="1">
    <location>
        <begin position="362"/>
        <end position="384"/>
    </location>
</feature>
<dbReference type="GO" id="GO:0008237">
    <property type="term" value="F:metallopeptidase activity"/>
    <property type="evidence" value="ECO:0007669"/>
    <property type="project" value="UniProtKB-KW"/>
</dbReference>
<keyword evidence="3" id="KW-0645">Protease</keyword>
<evidence type="ECO:0000256" key="1">
    <source>
        <dbReference type="SAM" id="MobiDB-lite"/>
    </source>
</evidence>
<evidence type="ECO:0000256" key="2">
    <source>
        <dbReference type="SAM" id="SignalP"/>
    </source>
</evidence>
<comment type="caution">
    <text evidence="3">The sequence shown here is derived from an EMBL/GenBank/DDBJ whole genome shotgun (WGS) entry which is preliminary data.</text>
</comment>
<accession>A0ABW4TML0</accession>
<feature type="signal peptide" evidence="2">
    <location>
        <begin position="1"/>
        <end position="24"/>
    </location>
</feature>
<keyword evidence="3" id="KW-0482">Metalloprotease</keyword>
<protein>
    <submittedName>
        <fullName evidence="3">MXAN_6640 family putative metalloprotease</fullName>
    </submittedName>
</protein>
<organism evidence="3 4">
    <name type="scientific">Nocardioides aestuarii</name>
    <dbReference type="NCBI Taxonomy" id="252231"/>
    <lineage>
        <taxon>Bacteria</taxon>
        <taxon>Bacillati</taxon>
        <taxon>Actinomycetota</taxon>
        <taxon>Actinomycetes</taxon>
        <taxon>Propionibacteriales</taxon>
        <taxon>Nocardioidaceae</taxon>
        <taxon>Nocardioides</taxon>
    </lineage>
</organism>
<feature type="compositionally biased region" description="Basic and acidic residues" evidence="1">
    <location>
        <begin position="80"/>
        <end position="91"/>
    </location>
</feature>
<dbReference type="Proteomes" id="UP001597351">
    <property type="component" value="Unassembled WGS sequence"/>
</dbReference>
<feature type="region of interest" description="Disordered" evidence="1">
    <location>
        <begin position="80"/>
        <end position="100"/>
    </location>
</feature>
<feature type="chain" id="PRO_5045536820" evidence="2">
    <location>
        <begin position="25"/>
        <end position="489"/>
    </location>
</feature>
<reference evidence="4" key="1">
    <citation type="journal article" date="2019" name="Int. J. Syst. Evol. Microbiol.">
        <title>The Global Catalogue of Microorganisms (GCM) 10K type strain sequencing project: providing services to taxonomists for standard genome sequencing and annotation.</title>
        <authorList>
            <consortium name="The Broad Institute Genomics Platform"/>
            <consortium name="The Broad Institute Genome Sequencing Center for Infectious Disease"/>
            <person name="Wu L."/>
            <person name="Ma J."/>
        </authorList>
    </citation>
    <scope>NUCLEOTIDE SEQUENCE [LARGE SCALE GENOMIC DNA]</scope>
    <source>
        <strain evidence="4">CGMCC 1.12477</strain>
    </source>
</reference>
<dbReference type="EMBL" id="JBHUGD010000003">
    <property type="protein sequence ID" value="MFD1947780.1"/>
    <property type="molecule type" value="Genomic_DNA"/>
</dbReference>
<keyword evidence="2" id="KW-0732">Signal</keyword>
<proteinExistence type="predicted"/>
<evidence type="ECO:0000313" key="3">
    <source>
        <dbReference type="EMBL" id="MFD1947780.1"/>
    </source>
</evidence>
<keyword evidence="3" id="KW-0378">Hydrolase</keyword>